<dbReference type="InterPro" id="IPR039440">
    <property type="entry name" value="DUF3850"/>
</dbReference>
<evidence type="ECO:0000313" key="3">
    <source>
        <dbReference type="Proteomes" id="UP000053612"/>
    </source>
</evidence>
<protein>
    <recommendedName>
        <fullName evidence="1">ASCH domain-containing protein</fullName>
    </recommendedName>
</protein>
<dbReference type="PATRIC" id="fig|1360.109.peg.1413"/>
<dbReference type="Proteomes" id="UP000053612">
    <property type="component" value="Unassembled WGS sequence"/>
</dbReference>
<dbReference type="InterPro" id="IPR015947">
    <property type="entry name" value="PUA-like_sf"/>
</dbReference>
<evidence type="ECO:0000259" key="1">
    <source>
        <dbReference type="SMART" id="SM01022"/>
    </source>
</evidence>
<name>A0A0V8E8Q9_LACLL</name>
<comment type="caution">
    <text evidence="2">The sequence shown here is derived from an EMBL/GenBank/DDBJ whole genome shotgun (WGS) entry which is preliminary data.</text>
</comment>
<dbReference type="RefSeq" id="WP_058224525.1">
    <property type="nucleotide sequence ID" value="NZ_LKLS01000011.1"/>
</dbReference>
<reference evidence="3" key="1">
    <citation type="submission" date="2015-10" db="EMBL/GenBank/DDBJ databases">
        <title>Draft Genome Sequences of 11 Lactococcus lactis subspecies cremoris strains.</title>
        <authorList>
            <person name="Wels M."/>
            <person name="Backus L."/>
            <person name="Boekhorst J."/>
            <person name="Dijkstra A."/>
            <person name="Beerthuizen M."/>
            <person name="Kelly W."/>
            <person name="Siezen R."/>
            <person name="Bachmann H."/>
            <person name="Van Hijum S."/>
        </authorList>
    </citation>
    <scope>NUCLEOTIDE SEQUENCE [LARGE SCALE GENOMIC DNA]</scope>
    <source>
        <strain evidence="3">LMG9449</strain>
    </source>
</reference>
<dbReference type="Pfam" id="PF12961">
    <property type="entry name" value="DUF3850"/>
    <property type="match status" value="1"/>
</dbReference>
<evidence type="ECO:0000313" key="2">
    <source>
        <dbReference type="EMBL" id="KSU22229.1"/>
    </source>
</evidence>
<proteinExistence type="predicted"/>
<dbReference type="SMART" id="SM01022">
    <property type="entry name" value="ASCH"/>
    <property type="match status" value="1"/>
</dbReference>
<dbReference type="SUPFAM" id="SSF88697">
    <property type="entry name" value="PUA domain-like"/>
    <property type="match status" value="1"/>
</dbReference>
<sequence>MKNHELKLDIRYFDDVKYGKKNFEIRNNDRDFKVGDILELKRFDGSRYVADVGVLGNPYMPVDKEQADTIKVRIKWMSRHLDDYNKLLEDAGLSFSSESVGLTLAIESVINDYFHTNTLPDGYVVLGVDLVKVVEG</sequence>
<gene>
    <name evidence="2" type="ORF">LMG9449_0328</name>
</gene>
<dbReference type="EMBL" id="LKLS01000011">
    <property type="protein sequence ID" value="KSU22229.1"/>
    <property type="molecule type" value="Genomic_DNA"/>
</dbReference>
<dbReference type="InterPro" id="IPR007374">
    <property type="entry name" value="ASCH_domain"/>
</dbReference>
<accession>A0A0V8E8Q9</accession>
<dbReference type="Gene3D" id="2.30.130.30">
    <property type="entry name" value="Hypothetical protein"/>
    <property type="match status" value="1"/>
</dbReference>
<organism evidence="2 3">
    <name type="scientific">Lactococcus lactis subsp. lactis</name>
    <name type="common">Streptococcus lactis</name>
    <dbReference type="NCBI Taxonomy" id="1360"/>
    <lineage>
        <taxon>Bacteria</taxon>
        <taxon>Bacillati</taxon>
        <taxon>Bacillota</taxon>
        <taxon>Bacilli</taxon>
        <taxon>Lactobacillales</taxon>
        <taxon>Streptococcaceae</taxon>
        <taxon>Lactococcus</taxon>
    </lineage>
</organism>
<feature type="domain" description="ASCH" evidence="1">
    <location>
        <begin position="6"/>
        <end position="110"/>
    </location>
</feature>
<dbReference type="AlphaFoldDB" id="A0A0V8E8Q9"/>